<evidence type="ECO:0000259" key="11">
    <source>
        <dbReference type="PROSITE" id="PS50011"/>
    </source>
</evidence>
<comment type="catalytic activity">
    <reaction evidence="8">
        <text>L-seryl-[protein] + ATP = O-phospho-L-seryl-[protein] + ADP + H(+)</text>
        <dbReference type="Rhea" id="RHEA:17989"/>
        <dbReference type="Rhea" id="RHEA-COMP:9863"/>
        <dbReference type="Rhea" id="RHEA-COMP:11604"/>
        <dbReference type="ChEBI" id="CHEBI:15378"/>
        <dbReference type="ChEBI" id="CHEBI:29999"/>
        <dbReference type="ChEBI" id="CHEBI:30616"/>
        <dbReference type="ChEBI" id="CHEBI:83421"/>
        <dbReference type="ChEBI" id="CHEBI:456216"/>
        <dbReference type="EC" id="2.7.11.25"/>
    </reaction>
</comment>
<dbReference type="Proteomes" id="UP000824469">
    <property type="component" value="Unassembled WGS sequence"/>
</dbReference>
<name>A0AA38G4X9_TAXCH</name>
<dbReference type="InterPro" id="IPR050538">
    <property type="entry name" value="MAP_kinase_kinase_kinase"/>
</dbReference>
<evidence type="ECO:0000256" key="3">
    <source>
        <dbReference type="ARBA" id="ARBA00022679"/>
    </source>
</evidence>
<feature type="binding site" evidence="9">
    <location>
        <position position="406"/>
    </location>
    <ligand>
        <name>ATP</name>
        <dbReference type="ChEBI" id="CHEBI:30616"/>
    </ligand>
</feature>
<keyword evidence="4 9" id="KW-0547">Nucleotide-binding</keyword>
<organism evidence="12 13">
    <name type="scientific">Taxus chinensis</name>
    <name type="common">Chinese yew</name>
    <name type="synonym">Taxus wallichiana var. chinensis</name>
    <dbReference type="NCBI Taxonomy" id="29808"/>
    <lineage>
        <taxon>Eukaryota</taxon>
        <taxon>Viridiplantae</taxon>
        <taxon>Streptophyta</taxon>
        <taxon>Embryophyta</taxon>
        <taxon>Tracheophyta</taxon>
        <taxon>Spermatophyta</taxon>
        <taxon>Pinopsida</taxon>
        <taxon>Pinidae</taxon>
        <taxon>Conifers II</taxon>
        <taxon>Cupressales</taxon>
        <taxon>Taxaceae</taxon>
        <taxon>Taxus</taxon>
    </lineage>
</organism>
<keyword evidence="13" id="KW-1185">Reference proteome</keyword>
<comment type="catalytic activity">
    <reaction evidence="7">
        <text>L-threonyl-[protein] + ATP = O-phospho-L-threonyl-[protein] + ADP + H(+)</text>
        <dbReference type="Rhea" id="RHEA:46608"/>
        <dbReference type="Rhea" id="RHEA-COMP:11060"/>
        <dbReference type="Rhea" id="RHEA-COMP:11605"/>
        <dbReference type="ChEBI" id="CHEBI:15378"/>
        <dbReference type="ChEBI" id="CHEBI:30013"/>
        <dbReference type="ChEBI" id="CHEBI:30616"/>
        <dbReference type="ChEBI" id="CHEBI:61977"/>
        <dbReference type="ChEBI" id="CHEBI:456216"/>
        <dbReference type="EC" id="2.7.11.25"/>
    </reaction>
</comment>
<dbReference type="GO" id="GO:0005524">
    <property type="term" value="F:ATP binding"/>
    <property type="evidence" value="ECO:0007669"/>
    <property type="project" value="UniProtKB-UniRule"/>
</dbReference>
<dbReference type="PANTHER" id="PTHR48016:SF5">
    <property type="entry name" value="MITOGEN-ACTIVATED PROTEIN KINASE KINASE KINASE 5"/>
    <property type="match status" value="1"/>
</dbReference>
<feature type="domain" description="Protein kinase" evidence="11">
    <location>
        <begin position="377"/>
        <end position="426"/>
    </location>
</feature>
<keyword evidence="5" id="KW-0418">Kinase</keyword>
<evidence type="ECO:0000313" key="13">
    <source>
        <dbReference type="Proteomes" id="UP000824469"/>
    </source>
</evidence>
<protein>
    <recommendedName>
        <fullName evidence="2">mitogen-activated protein kinase kinase kinase</fullName>
        <ecNumber evidence="2">2.7.11.25</ecNumber>
    </recommendedName>
</protein>
<keyword evidence="3" id="KW-0808">Transferase</keyword>
<comment type="caution">
    <text evidence="12">The sequence shown here is derived from an EMBL/GenBank/DDBJ whole genome shotgun (WGS) entry which is preliminary data.</text>
</comment>
<sequence>MHWWSKSVSVNGKTKSRGSLADILRSRTERDSGSSSASPSPKGRDKGKGKGKGNGFSPKAQGHVNGPHLTRTRKLRHLSDEEVATSTPSPSYGSGRPVPLPLPSPKQRQALIGEEFALAMEVDGDGERGWDLPSSDESEESFEGGKSNQLLRHVEIDVDAKAADNTSLHGPSFIDINRKSPEQALAQSAQFVLGPGGQPFKVRKGVQRDVSSRLHLNLKLGGVAKSAPTTVLSSPALSPRRLSSGDFLPSRNIKTTQGRDPGISLSVPSLGQNLMAETMMQPMSDKVFASPDRSPLQSPRLTSPYTRSRIHSGAVSPLHPSFSTGLHDDGANVSVHRLPLPPGNASPVGPVPSTNSPFGVVQRSSLRAETSITPGKWKKGKLLGRGTFGTVYVGFNRETGDMCAMKEVPLIPDDSKSSESIKQLEQ</sequence>
<dbReference type="SUPFAM" id="SSF56112">
    <property type="entry name" value="Protein kinase-like (PK-like)"/>
    <property type="match status" value="1"/>
</dbReference>
<dbReference type="Gene3D" id="3.30.200.20">
    <property type="entry name" value="Phosphorylase Kinase, domain 1"/>
    <property type="match status" value="1"/>
</dbReference>
<dbReference type="InterPro" id="IPR011009">
    <property type="entry name" value="Kinase-like_dom_sf"/>
</dbReference>
<feature type="region of interest" description="Disordered" evidence="10">
    <location>
        <begin position="125"/>
        <end position="148"/>
    </location>
</feature>
<dbReference type="EMBL" id="JAHRHJ020000005">
    <property type="protein sequence ID" value="KAH9315118.1"/>
    <property type="molecule type" value="Genomic_DNA"/>
</dbReference>
<evidence type="ECO:0000256" key="7">
    <source>
        <dbReference type="ARBA" id="ARBA00047559"/>
    </source>
</evidence>
<gene>
    <name evidence="12" type="ORF">KI387_023745</name>
</gene>
<comment type="similarity">
    <text evidence="1">Belongs to the protein kinase superfamily. STE Ser/Thr protein kinase family. MAP kinase kinase kinase subfamily.</text>
</comment>
<evidence type="ECO:0000256" key="4">
    <source>
        <dbReference type="ARBA" id="ARBA00022741"/>
    </source>
</evidence>
<evidence type="ECO:0000256" key="8">
    <source>
        <dbReference type="ARBA" id="ARBA00048329"/>
    </source>
</evidence>
<feature type="non-terminal residue" evidence="12">
    <location>
        <position position="1"/>
    </location>
</feature>
<dbReference type="EC" id="2.7.11.25" evidence="2"/>
<reference evidence="12 13" key="1">
    <citation type="journal article" date="2021" name="Nat. Plants">
        <title>The Taxus genome provides insights into paclitaxel biosynthesis.</title>
        <authorList>
            <person name="Xiong X."/>
            <person name="Gou J."/>
            <person name="Liao Q."/>
            <person name="Li Y."/>
            <person name="Zhou Q."/>
            <person name="Bi G."/>
            <person name="Li C."/>
            <person name="Du R."/>
            <person name="Wang X."/>
            <person name="Sun T."/>
            <person name="Guo L."/>
            <person name="Liang H."/>
            <person name="Lu P."/>
            <person name="Wu Y."/>
            <person name="Zhang Z."/>
            <person name="Ro D.K."/>
            <person name="Shang Y."/>
            <person name="Huang S."/>
            <person name="Yan J."/>
        </authorList>
    </citation>
    <scope>NUCLEOTIDE SEQUENCE [LARGE SCALE GENOMIC DNA]</scope>
    <source>
        <strain evidence="12">Ta-2019</strain>
    </source>
</reference>
<evidence type="ECO:0000256" key="2">
    <source>
        <dbReference type="ARBA" id="ARBA00012406"/>
    </source>
</evidence>
<dbReference type="PROSITE" id="PS00107">
    <property type="entry name" value="PROTEIN_KINASE_ATP"/>
    <property type="match status" value="1"/>
</dbReference>
<dbReference type="InterPro" id="IPR017441">
    <property type="entry name" value="Protein_kinase_ATP_BS"/>
</dbReference>
<dbReference type="GO" id="GO:0004709">
    <property type="term" value="F:MAP kinase kinase kinase activity"/>
    <property type="evidence" value="ECO:0007669"/>
    <property type="project" value="UniProtKB-EC"/>
</dbReference>
<dbReference type="PROSITE" id="PS50011">
    <property type="entry name" value="PROTEIN_KINASE_DOM"/>
    <property type="match status" value="1"/>
</dbReference>
<evidence type="ECO:0000256" key="9">
    <source>
        <dbReference type="PROSITE-ProRule" id="PRU10141"/>
    </source>
</evidence>
<evidence type="ECO:0000256" key="6">
    <source>
        <dbReference type="ARBA" id="ARBA00022840"/>
    </source>
</evidence>
<keyword evidence="6 9" id="KW-0067">ATP-binding</keyword>
<dbReference type="OMA" id="FIDINRK"/>
<dbReference type="AlphaFoldDB" id="A0AA38G4X9"/>
<evidence type="ECO:0000313" key="12">
    <source>
        <dbReference type="EMBL" id="KAH9315118.1"/>
    </source>
</evidence>
<dbReference type="InterPro" id="IPR000719">
    <property type="entry name" value="Prot_kinase_dom"/>
</dbReference>
<feature type="region of interest" description="Disordered" evidence="10">
    <location>
        <begin position="230"/>
        <end position="266"/>
    </location>
</feature>
<dbReference type="PANTHER" id="PTHR48016">
    <property type="entry name" value="MAP KINASE KINASE KINASE SSK2-RELATED-RELATED"/>
    <property type="match status" value="1"/>
</dbReference>
<proteinExistence type="inferred from homology"/>
<dbReference type="GO" id="GO:0005737">
    <property type="term" value="C:cytoplasm"/>
    <property type="evidence" value="ECO:0007669"/>
    <property type="project" value="TreeGrafter"/>
</dbReference>
<feature type="compositionally biased region" description="Low complexity" evidence="10">
    <location>
        <begin position="232"/>
        <end position="244"/>
    </location>
</feature>
<feature type="region of interest" description="Disordered" evidence="10">
    <location>
        <begin position="1"/>
        <end position="105"/>
    </location>
</feature>
<evidence type="ECO:0000256" key="10">
    <source>
        <dbReference type="SAM" id="MobiDB-lite"/>
    </source>
</evidence>
<evidence type="ECO:0000256" key="1">
    <source>
        <dbReference type="ARBA" id="ARBA00006529"/>
    </source>
</evidence>
<accession>A0AA38G4X9</accession>
<evidence type="ECO:0000256" key="5">
    <source>
        <dbReference type="ARBA" id="ARBA00022777"/>
    </source>
</evidence>
<feature type="compositionally biased region" description="Polar residues" evidence="10">
    <location>
        <begin position="1"/>
        <end position="13"/>
    </location>
</feature>